<protein>
    <submittedName>
        <fullName evidence="5">Xaa-Pro aminopeptidase</fullName>
        <ecNumber evidence="5">3.4.-.-</ecNumber>
    </submittedName>
</protein>
<dbReference type="CDD" id="cd01092">
    <property type="entry name" value="APP-like"/>
    <property type="match status" value="1"/>
</dbReference>
<dbReference type="RefSeq" id="WP_129720967.1">
    <property type="nucleotide sequence ID" value="NZ_LR214986.1"/>
</dbReference>
<dbReference type="GO" id="GO:0046872">
    <property type="term" value="F:metal ion binding"/>
    <property type="evidence" value="ECO:0007669"/>
    <property type="project" value="UniProtKB-KW"/>
</dbReference>
<dbReference type="PANTHER" id="PTHR46112">
    <property type="entry name" value="AMINOPEPTIDASE"/>
    <property type="match status" value="1"/>
</dbReference>
<dbReference type="InterPro" id="IPR000587">
    <property type="entry name" value="Creatinase_N"/>
</dbReference>
<evidence type="ECO:0000259" key="3">
    <source>
        <dbReference type="Pfam" id="PF00557"/>
    </source>
</evidence>
<keyword evidence="5" id="KW-0645">Protease</keyword>
<dbReference type="SUPFAM" id="SSF53092">
    <property type="entry name" value="Creatinase/prolidase N-terminal domain"/>
    <property type="match status" value="1"/>
</dbReference>
<dbReference type="Gene3D" id="3.40.350.10">
    <property type="entry name" value="Creatinase/prolidase N-terminal domain"/>
    <property type="match status" value="1"/>
</dbReference>
<dbReference type="Pfam" id="PF00557">
    <property type="entry name" value="Peptidase_M24"/>
    <property type="match status" value="1"/>
</dbReference>
<sequence length="352" mass="39807">MNRKKLDNIFEKYQIDALISEAPQTRLWYSGIQTTDGYLVIEKDKATLFVDGRYIEYAKKNAKNVDVVLLQGNVMSDWLKAKNFKKIALEKDYLIKQVQDHIIKLIEPHEIMWVSAQELRIVKSKEELIKMQAVIDISMKALDEFKKWVKPGVTEKEAAAMLNFMLKKNGADKEGFDEIIASGPNSAEPHHHPTDKVIENNHLLKVDFGALYQGYTADITRTFIVGNESKTNEEAKKILQIVKEAAALGRKAVRPGIKVSEIDKICRDYITEKGYGKYFTHSTGHGLGIDVHELPSVSSRSQTILEPGMIITVEPGIYIEGLGGARIEDDVLVTENGHYVFSRPEETNEKPF</sequence>
<dbReference type="InterPro" id="IPR001714">
    <property type="entry name" value="Pept_M24_MAP"/>
</dbReference>
<evidence type="ECO:0000259" key="4">
    <source>
        <dbReference type="Pfam" id="PF01321"/>
    </source>
</evidence>
<feature type="domain" description="Creatinase N-terminal" evidence="4">
    <location>
        <begin position="3"/>
        <end position="112"/>
    </location>
</feature>
<gene>
    <name evidence="5" type="ORF">NCTC10142_00834</name>
</gene>
<dbReference type="PANTHER" id="PTHR46112:SF3">
    <property type="entry name" value="AMINOPEPTIDASE YPDF"/>
    <property type="match status" value="1"/>
</dbReference>
<evidence type="ECO:0000313" key="6">
    <source>
        <dbReference type="Proteomes" id="UP000289506"/>
    </source>
</evidence>
<organism evidence="5 6">
    <name type="scientific">Mycoplasmopsis cynos</name>
    <dbReference type="NCBI Taxonomy" id="171284"/>
    <lineage>
        <taxon>Bacteria</taxon>
        <taxon>Bacillati</taxon>
        <taxon>Mycoplasmatota</taxon>
        <taxon>Mycoplasmoidales</taxon>
        <taxon>Metamycoplasmataceae</taxon>
        <taxon>Mycoplasmopsis</taxon>
    </lineage>
</organism>
<accession>A0A449AJ78</accession>
<dbReference type="EMBL" id="LR214986">
    <property type="protein sequence ID" value="VEU65053.1"/>
    <property type="molecule type" value="Genomic_DNA"/>
</dbReference>
<dbReference type="Proteomes" id="UP000289506">
    <property type="component" value="Plasmid 13"/>
</dbReference>
<evidence type="ECO:0000256" key="1">
    <source>
        <dbReference type="ARBA" id="ARBA00022723"/>
    </source>
</evidence>
<keyword evidence="5" id="KW-0614">Plasmid</keyword>
<evidence type="ECO:0000313" key="5">
    <source>
        <dbReference type="EMBL" id="VEU65053.1"/>
    </source>
</evidence>
<dbReference type="GO" id="GO:0004177">
    <property type="term" value="F:aminopeptidase activity"/>
    <property type="evidence" value="ECO:0007669"/>
    <property type="project" value="UniProtKB-KW"/>
</dbReference>
<dbReference type="InterPro" id="IPR036005">
    <property type="entry name" value="Creatinase/aminopeptidase-like"/>
</dbReference>
<feature type="domain" description="Peptidase M24" evidence="3">
    <location>
        <begin position="130"/>
        <end position="335"/>
    </location>
</feature>
<dbReference type="InterPro" id="IPR000994">
    <property type="entry name" value="Pept_M24"/>
</dbReference>
<reference evidence="5 6" key="1">
    <citation type="submission" date="2019-01" db="EMBL/GenBank/DDBJ databases">
        <authorList>
            <consortium name="Pathogen Informatics"/>
        </authorList>
    </citation>
    <scope>NUCLEOTIDE SEQUENCE [LARGE SCALE GENOMIC DNA]</scope>
    <source>
        <strain evidence="5 6">NCTC10142</strain>
        <plasmid evidence="6">13</plasmid>
    </source>
</reference>
<geneLocation type="plasmid" evidence="5 6">
    <name>13</name>
</geneLocation>
<name>A0A449AJ78_9BACT</name>
<dbReference type="PRINTS" id="PR00599">
    <property type="entry name" value="MAPEPTIDASE"/>
</dbReference>
<keyword evidence="2 5" id="KW-0378">Hydrolase</keyword>
<keyword evidence="5" id="KW-0031">Aminopeptidase</keyword>
<keyword evidence="1" id="KW-0479">Metal-binding</keyword>
<dbReference type="InterPro" id="IPR050659">
    <property type="entry name" value="Peptidase_M24B"/>
</dbReference>
<dbReference type="SUPFAM" id="SSF55920">
    <property type="entry name" value="Creatinase/aminopeptidase"/>
    <property type="match status" value="1"/>
</dbReference>
<dbReference type="AlphaFoldDB" id="A0A449AJ78"/>
<proteinExistence type="predicted"/>
<dbReference type="GO" id="GO:0008235">
    <property type="term" value="F:metalloexopeptidase activity"/>
    <property type="evidence" value="ECO:0007669"/>
    <property type="project" value="UniProtKB-ARBA"/>
</dbReference>
<dbReference type="InterPro" id="IPR029149">
    <property type="entry name" value="Creatin/AminoP/Spt16_N"/>
</dbReference>
<dbReference type="Gene3D" id="3.90.230.10">
    <property type="entry name" value="Creatinase/methionine aminopeptidase superfamily"/>
    <property type="match status" value="1"/>
</dbReference>
<dbReference type="EC" id="3.4.-.-" evidence="5"/>
<dbReference type="Pfam" id="PF01321">
    <property type="entry name" value="Creatinase_N"/>
    <property type="match status" value="1"/>
</dbReference>
<evidence type="ECO:0000256" key="2">
    <source>
        <dbReference type="ARBA" id="ARBA00022801"/>
    </source>
</evidence>
<dbReference type="PROSITE" id="PS00491">
    <property type="entry name" value="PROLINE_PEPTIDASE"/>
    <property type="match status" value="1"/>
</dbReference>
<dbReference type="InterPro" id="IPR001131">
    <property type="entry name" value="Peptidase_M24B_aminopep-P_CS"/>
</dbReference>